<keyword evidence="8" id="KW-1185">Reference proteome</keyword>
<evidence type="ECO:0000259" key="6">
    <source>
        <dbReference type="PROSITE" id="PS51999"/>
    </source>
</evidence>
<dbReference type="GO" id="GO:0008270">
    <property type="term" value="F:zinc ion binding"/>
    <property type="evidence" value="ECO:0007669"/>
    <property type="project" value="UniProtKB-KW"/>
</dbReference>
<gene>
    <name evidence="7" type="ORF">JAAARDRAFT_57078</name>
</gene>
<keyword evidence="2 4" id="KW-0863">Zinc-finger</keyword>
<proteinExistence type="predicted"/>
<feature type="compositionally biased region" description="Low complexity" evidence="5">
    <location>
        <begin position="160"/>
        <end position="195"/>
    </location>
</feature>
<keyword evidence="3" id="KW-0862">Zinc</keyword>
<accession>A0A067Q937</accession>
<name>A0A067Q937_9AGAM</name>
<evidence type="ECO:0000313" key="7">
    <source>
        <dbReference type="EMBL" id="KDQ59116.1"/>
    </source>
</evidence>
<dbReference type="OrthoDB" id="2690793at2759"/>
<keyword evidence="1" id="KW-0479">Metal-binding</keyword>
<protein>
    <recommendedName>
        <fullName evidence="6">GRF-type domain-containing protein</fullName>
    </recommendedName>
</protein>
<evidence type="ECO:0000256" key="2">
    <source>
        <dbReference type="ARBA" id="ARBA00022771"/>
    </source>
</evidence>
<feature type="region of interest" description="Disordered" evidence="5">
    <location>
        <begin position="608"/>
        <end position="628"/>
    </location>
</feature>
<organism evidence="7 8">
    <name type="scientific">Jaapia argillacea MUCL 33604</name>
    <dbReference type="NCBI Taxonomy" id="933084"/>
    <lineage>
        <taxon>Eukaryota</taxon>
        <taxon>Fungi</taxon>
        <taxon>Dikarya</taxon>
        <taxon>Basidiomycota</taxon>
        <taxon>Agaricomycotina</taxon>
        <taxon>Agaricomycetes</taxon>
        <taxon>Agaricomycetidae</taxon>
        <taxon>Jaapiales</taxon>
        <taxon>Jaapiaceae</taxon>
        <taxon>Jaapia</taxon>
    </lineage>
</organism>
<feature type="domain" description="GRF-type" evidence="6">
    <location>
        <begin position="13"/>
        <end position="60"/>
    </location>
</feature>
<feature type="region of interest" description="Disordered" evidence="5">
    <location>
        <begin position="201"/>
        <end position="220"/>
    </location>
</feature>
<feature type="region of interest" description="Disordered" evidence="5">
    <location>
        <begin position="146"/>
        <end position="195"/>
    </location>
</feature>
<feature type="compositionally biased region" description="Pro residues" evidence="5">
    <location>
        <begin position="149"/>
        <end position="159"/>
    </location>
</feature>
<dbReference type="HOGENOM" id="CLU_029373_0_0_1"/>
<dbReference type="Pfam" id="PF06839">
    <property type="entry name" value="Zn_ribbon_GRF"/>
    <property type="match status" value="1"/>
</dbReference>
<reference evidence="8" key="1">
    <citation type="journal article" date="2014" name="Proc. Natl. Acad. Sci. U.S.A.">
        <title>Extensive sampling of basidiomycete genomes demonstrates inadequacy of the white-rot/brown-rot paradigm for wood decay fungi.</title>
        <authorList>
            <person name="Riley R."/>
            <person name="Salamov A.A."/>
            <person name="Brown D.W."/>
            <person name="Nagy L.G."/>
            <person name="Floudas D."/>
            <person name="Held B.W."/>
            <person name="Levasseur A."/>
            <person name="Lombard V."/>
            <person name="Morin E."/>
            <person name="Otillar R."/>
            <person name="Lindquist E.A."/>
            <person name="Sun H."/>
            <person name="LaButti K.M."/>
            <person name="Schmutz J."/>
            <person name="Jabbour D."/>
            <person name="Luo H."/>
            <person name="Baker S.E."/>
            <person name="Pisabarro A.G."/>
            <person name="Walton J.D."/>
            <person name="Blanchette R.A."/>
            <person name="Henrissat B."/>
            <person name="Martin F."/>
            <person name="Cullen D."/>
            <person name="Hibbett D.S."/>
            <person name="Grigoriev I.V."/>
        </authorList>
    </citation>
    <scope>NUCLEOTIDE SEQUENCE [LARGE SCALE GENOMIC DNA]</scope>
    <source>
        <strain evidence="8">MUCL 33604</strain>
    </source>
</reference>
<evidence type="ECO:0000256" key="5">
    <source>
        <dbReference type="SAM" id="MobiDB-lite"/>
    </source>
</evidence>
<feature type="compositionally biased region" description="Polar residues" evidence="5">
    <location>
        <begin position="458"/>
        <end position="468"/>
    </location>
</feature>
<dbReference type="PROSITE" id="PS51999">
    <property type="entry name" value="ZF_GRF"/>
    <property type="match status" value="1"/>
</dbReference>
<evidence type="ECO:0000256" key="1">
    <source>
        <dbReference type="ARBA" id="ARBA00022723"/>
    </source>
</evidence>
<dbReference type="AlphaFoldDB" id="A0A067Q937"/>
<sequence>MVTDHLLPPPYNCNECGSNLLPIKVSSNKAGNRGRLFITCKKPSRDISTTCKYFRWLTRWAQSTHALQPRTPIHRVTPHPMAGLTSSQCALASCKKVRINLKCTNHMCRTCCIGAGGCLFKDHITEPTPSVTAGFHTPVIVTSNSASNPLPPLSLPPSSTPSHPSSTSSSSSPSTVSASLPSSGASSSSSTASLLQTQSKYNSPGLQAKPPPNPLPNLRFSSHMTAVHTKQLLDEQQRQERLRRLTSEKKDAEKKVREEVMINAWVKDGNEPIVQPFQPGDERPEIQYPLVTLSATFLKAIGFDVGGLTHIHIRHPARWIRVEVGYVHKVKSTGEPIFLKALSVNSCPSFDKLWQGHHCPPHHIRKHLPVERVHVRESLRQLKLMSTSSSMTAPSNNFIEVSSDENEEHSQPYHKRKATSSSDVASCPVIRRHDASPSNISLGYGMTSRNPDPDPQHSPLSFSGRLQPSSPPRVYTVSPSPHQERSPSVIISSPRSPLQEDGPSGRVDLSTWMPKSRERAAGTQWPRDFYVRDVVDGFERIDNAVKQRESTVQEKFLECFGVEWAHRTYYEHRSRWRKAPLASQTAALEAGYSQEGLWSTFMLNNPASNAESRATSKRLKGKGRQEDL</sequence>
<feature type="compositionally biased region" description="Low complexity" evidence="5">
    <location>
        <begin position="486"/>
        <end position="497"/>
    </location>
</feature>
<feature type="region of interest" description="Disordered" evidence="5">
    <location>
        <begin position="402"/>
        <end position="510"/>
    </location>
</feature>
<dbReference type="Proteomes" id="UP000027265">
    <property type="component" value="Unassembled WGS sequence"/>
</dbReference>
<evidence type="ECO:0000256" key="3">
    <source>
        <dbReference type="ARBA" id="ARBA00022833"/>
    </source>
</evidence>
<dbReference type="InParanoid" id="A0A067Q937"/>
<evidence type="ECO:0000313" key="8">
    <source>
        <dbReference type="Proteomes" id="UP000027265"/>
    </source>
</evidence>
<dbReference type="InterPro" id="IPR010666">
    <property type="entry name" value="Znf_GRF"/>
</dbReference>
<evidence type="ECO:0000256" key="4">
    <source>
        <dbReference type="PROSITE-ProRule" id="PRU01343"/>
    </source>
</evidence>
<dbReference type="EMBL" id="KL197716">
    <property type="protein sequence ID" value="KDQ59116.1"/>
    <property type="molecule type" value="Genomic_DNA"/>
</dbReference>